<dbReference type="Proteomes" id="UP000814176">
    <property type="component" value="Unassembled WGS sequence"/>
</dbReference>
<evidence type="ECO:0000256" key="1">
    <source>
        <dbReference type="SAM" id="Phobius"/>
    </source>
</evidence>
<sequence length="292" mass="32173">MVHRRTQSNRFPGPTMYGDPSSLPSPVLESPPFTPAAVSFAALSSLAARKPRAYWYRTTFLALFVLVVLSVYILLVAQPSLSSIPAAFDSDSHAHAHLSPDAFRLAALRHKHPWSNNESTPGRPQVQLNASQELAAVSSFIASLPQNVIPGTVDPSQPIDPQLVLDFDTMAAHAAEEVDAVVKDVWAQHPVMLYSKFYSPVSRELKQILNDLYLRPAPTIVEVDQRVDESVLAPLLFRLTGKSELPILLVGGRPLGTLEEIRYLKKKGELQRMLTAAGAEVYGARKKQKKLH</sequence>
<evidence type="ECO:0008006" key="4">
    <source>
        <dbReference type="Google" id="ProtNLM"/>
    </source>
</evidence>
<dbReference type="EMBL" id="JADCUA010000006">
    <property type="protein sequence ID" value="KAH9839205.1"/>
    <property type="molecule type" value="Genomic_DNA"/>
</dbReference>
<keyword evidence="1" id="KW-1133">Transmembrane helix</keyword>
<dbReference type="RefSeq" id="XP_047780960.1">
    <property type="nucleotide sequence ID" value="XM_047918976.1"/>
</dbReference>
<organism evidence="2 3">
    <name type="scientific">Rhodofomes roseus</name>
    <dbReference type="NCBI Taxonomy" id="34475"/>
    <lineage>
        <taxon>Eukaryota</taxon>
        <taxon>Fungi</taxon>
        <taxon>Dikarya</taxon>
        <taxon>Basidiomycota</taxon>
        <taxon>Agaricomycotina</taxon>
        <taxon>Agaricomycetes</taxon>
        <taxon>Polyporales</taxon>
        <taxon>Rhodofomes</taxon>
    </lineage>
</organism>
<dbReference type="SUPFAM" id="SSF52833">
    <property type="entry name" value="Thioredoxin-like"/>
    <property type="match status" value="1"/>
</dbReference>
<accession>A0ABQ8KLQ1</accession>
<reference evidence="2 3" key="1">
    <citation type="journal article" date="2021" name="Environ. Microbiol.">
        <title>Gene family expansions and transcriptome signatures uncover fungal adaptations to wood decay.</title>
        <authorList>
            <person name="Hage H."/>
            <person name="Miyauchi S."/>
            <person name="Viragh M."/>
            <person name="Drula E."/>
            <person name="Min B."/>
            <person name="Chaduli D."/>
            <person name="Navarro D."/>
            <person name="Favel A."/>
            <person name="Norest M."/>
            <person name="Lesage-Meessen L."/>
            <person name="Balint B."/>
            <person name="Merenyi Z."/>
            <person name="de Eugenio L."/>
            <person name="Morin E."/>
            <person name="Martinez A.T."/>
            <person name="Baldrian P."/>
            <person name="Stursova M."/>
            <person name="Martinez M.J."/>
            <person name="Novotny C."/>
            <person name="Magnuson J.K."/>
            <person name="Spatafora J.W."/>
            <person name="Maurice S."/>
            <person name="Pangilinan J."/>
            <person name="Andreopoulos W."/>
            <person name="LaButti K."/>
            <person name="Hundley H."/>
            <person name="Na H."/>
            <person name="Kuo A."/>
            <person name="Barry K."/>
            <person name="Lipzen A."/>
            <person name="Henrissat B."/>
            <person name="Riley R."/>
            <person name="Ahrendt S."/>
            <person name="Nagy L.G."/>
            <person name="Grigoriev I.V."/>
            <person name="Martin F."/>
            <person name="Rosso M.N."/>
        </authorList>
    </citation>
    <scope>NUCLEOTIDE SEQUENCE [LARGE SCALE GENOMIC DNA]</scope>
    <source>
        <strain evidence="2 3">CIRM-BRFM 1785</strain>
    </source>
</reference>
<dbReference type="Gene3D" id="3.40.30.10">
    <property type="entry name" value="Glutaredoxin"/>
    <property type="match status" value="1"/>
</dbReference>
<dbReference type="InterPro" id="IPR036249">
    <property type="entry name" value="Thioredoxin-like_sf"/>
</dbReference>
<evidence type="ECO:0000313" key="2">
    <source>
        <dbReference type="EMBL" id="KAH9839205.1"/>
    </source>
</evidence>
<dbReference type="GeneID" id="71999708"/>
<keyword evidence="1" id="KW-0472">Membrane</keyword>
<evidence type="ECO:0000313" key="3">
    <source>
        <dbReference type="Proteomes" id="UP000814176"/>
    </source>
</evidence>
<gene>
    <name evidence="2" type="ORF">C8Q71DRAFT_502743</name>
</gene>
<name>A0ABQ8KLQ1_9APHY</name>
<keyword evidence="3" id="KW-1185">Reference proteome</keyword>
<dbReference type="PANTHER" id="PTHR45694:SF5">
    <property type="entry name" value="GLUTAREDOXIN 2"/>
    <property type="match status" value="1"/>
</dbReference>
<dbReference type="PROSITE" id="PS51354">
    <property type="entry name" value="GLUTAREDOXIN_2"/>
    <property type="match status" value="1"/>
</dbReference>
<protein>
    <recommendedName>
        <fullName evidence="4">Glutaredoxin</fullName>
    </recommendedName>
</protein>
<comment type="caution">
    <text evidence="2">The sequence shown here is derived from an EMBL/GenBank/DDBJ whole genome shotgun (WGS) entry which is preliminary data.</text>
</comment>
<feature type="transmembrane region" description="Helical" evidence="1">
    <location>
        <begin position="54"/>
        <end position="75"/>
    </location>
</feature>
<proteinExistence type="predicted"/>
<keyword evidence="1" id="KW-0812">Transmembrane</keyword>
<dbReference type="PANTHER" id="PTHR45694">
    <property type="entry name" value="GLUTAREDOXIN 2"/>
    <property type="match status" value="1"/>
</dbReference>